<dbReference type="Proteomes" id="UP001501326">
    <property type="component" value="Unassembled WGS sequence"/>
</dbReference>
<keyword evidence="1" id="KW-0472">Membrane</keyword>
<keyword evidence="1" id="KW-1133">Transmembrane helix</keyword>
<feature type="transmembrane region" description="Helical" evidence="1">
    <location>
        <begin position="274"/>
        <end position="295"/>
    </location>
</feature>
<protein>
    <submittedName>
        <fullName evidence="2">Uncharacterized protein</fullName>
    </submittedName>
</protein>
<keyword evidence="1" id="KW-0812">Transmembrane</keyword>
<name>A0ABN3UMY0_9MICO</name>
<feature type="transmembrane region" description="Helical" evidence="1">
    <location>
        <begin position="66"/>
        <end position="84"/>
    </location>
</feature>
<organism evidence="2 3">
    <name type="scientific">Pedococcus aerophilus</name>
    <dbReference type="NCBI Taxonomy" id="436356"/>
    <lineage>
        <taxon>Bacteria</taxon>
        <taxon>Bacillati</taxon>
        <taxon>Actinomycetota</taxon>
        <taxon>Actinomycetes</taxon>
        <taxon>Micrococcales</taxon>
        <taxon>Intrasporangiaceae</taxon>
        <taxon>Pedococcus</taxon>
    </lineage>
</organism>
<evidence type="ECO:0000256" key="1">
    <source>
        <dbReference type="SAM" id="Phobius"/>
    </source>
</evidence>
<comment type="caution">
    <text evidence="2">The sequence shown here is derived from an EMBL/GenBank/DDBJ whole genome shotgun (WGS) entry which is preliminary data.</text>
</comment>
<dbReference type="RefSeq" id="WP_344192566.1">
    <property type="nucleotide sequence ID" value="NZ_BAAARN010000001.1"/>
</dbReference>
<sequence length="343" mass="37458">MLTTNDVAKCERWFDDNGLPYFVESGHEAIQRALRPRAVAFWALVVAIPACVAAAVATVLDWSPGDIAALTLTVLALGALARGIRVFRVGRIGRWALAHAWENKSLIGPLATRALPFLLLFITFLFINTEVWQVSSALSRPRLWASVGIFALLAVAFLAPSFASEIERVGVEVDGERLADTCQGTPVASAAREILAEPQLANEVAGIRLPPLQRRNLMLMLFVAQAIQMLSLVLIVFAFFVVFGSVAISPSVVESWVGAPPHFTGPLRLISDELFSVAVFLSGFAGLYFTVQAVIDQNYRREFFSRIQDDLQRAIGVRKVYVALRAHLADHPAGRPVDHEGTA</sequence>
<feature type="transmembrane region" description="Helical" evidence="1">
    <location>
        <begin position="143"/>
        <end position="163"/>
    </location>
</feature>
<evidence type="ECO:0000313" key="3">
    <source>
        <dbReference type="Proteomes" id="UP001501326"/>
    </source>
</evidence>
<proteinExistence type="predicted"/>
<feature type="transmembrane region" description="Helical" evidence="1">
    <location>
        <begin position="217"/>
        <end position="248"/>
    </location>
</feature>
<reference evidence="2 3" key="1">
    <citation type="journal article" date="2019" name="Int. J. Syst. Evol. Microbiol.">
        <title>The Global Catalogue of Microorganisms (GCM) 10K type strain sequencing project: providing services to taxonomists for standard genome sequencing and annotation.</title>
        <authorList>
            <consortium name="The Broad Institute Genomics Platform"/>
            <consortium name="The Broad Institute Genome Sequencing Center for Infectious Disease"/>
            <person name="Wu L."/>
            <person name="Ma J."/>
        </authorList>
    </citation>
    <scope>NUCLEOTIDE SEQUENCE [LARGE SCALE GENOMIC DNA]</scope>
    <source>
        <strain evidence="2 3">JCM 16378</strain>
    </source>
</reference>
<accession>A0ABN3UMY0</accession>
<dbReference type="EMBL" id="BAAARN010000001">
    <property type="protein sequence ID" value="GAA2735899.1"/>
    <property type="molecule type" value="Genomic_DNA"/>
</dbReference>
<keyword evidence="3" id="KW-1185">Reference proteome</keyword>
<feature type="transmembrane region" description="Helical" evidence="1">
    <location>
        <begin position="105"/>
        <end position="127"/>
    </location>
</feature>
<evidence type="ECO:0000313" key="2">
    <source>
        <dbReference type="EMBL" id="GAA2735899.1"/>
    </source>
</evidence>
<feature type="transmembrane region" description="Helical" evidence="1">
    <location>
        <begin position="39"/>
        <end position="60"/>
    </location>
</feature>
<gene>
    <name evidence="2" type="ORF">GCM10009867_19290</name>
</gene>